<dbReference type="AlphaFoldDB" id="A0A318SG00"/>
<reference evidence="2 3" key="1">
    <citation type="submission" date="2018-06" db="EMBL/GenBank/DDBJ databases">
        <title>Genomic Encyclopedia of Type Strains, Phase III (KMG-III): the genomes of soil and plant-associated and newly described type strains.</title>
        <authorList>
            <person name="Whitman W."/>
        </authorList>
    </citation>
    <scope>NUCLEOTIDE SEQUENCE [LARGE SCALE GENOMIC DNA]</scope>
    <source>
        <strain evidence="2 3">CECT 7646</strain>
    </source>
</reference>
<feature type="transmembrane region" description="Helical" evidence="1">
    <location>
        <begin position="6"/>
        <end position="27"/>
    </location>
</feature>
<dbReference type="Proteomes" id="UP000247540">
    <property type="component" value="Unassembled WGS sequence"/>
</dbReference>
<protein>
    <recommendedName>
        <fullName evidence="4">DUF2909 family protein</fullName>
    </recommendedName>
</protein>
<accession>A0A318SG00</accession>
<evidence type="ECO:0008006" key="4">
    <source>
        <dbReference type="Google" id="ProtNLM"/>
    </source>
</evidence>
<keyword evidence="3" id="KW-1185">Reference proteome</keyword>
<name>A0A318SG00_9BURK</name>
<keyword evidence="1" id="KW-0812">Transmembrane</keyword>
<gene>
    <name evidence="2" type="ORF">DFQ15_11836</name>
</gene>
<feature type="transmembrane region" description="Helical" evidence="1">
    <location>
        <begin position="48"/>
        <end position="66"/>
    </location>
</feature>
<organism evidence="2 3">
    <name type="scientific">Xylophilus ampelinus</name>
    <dbReference type="NCBI Taxonomy" id="54067"/>
    <lineage>
        <taxon>Bacteria</taxon>
        <taxon>Pseudomonadati</taxon>
        <taxon>Pseudomonadota</taxon>
        <taxon>Betaproteobacteria</taxon>
        <taxon>Burkholderiales</taxon>
        <taxon>Xylophilus</taxon>
    </lineage>
</organism>
<dbReference type="EMBL" id="QJTC01000018">
    <property type="protein sequence ID" value="PYE75910.1"/>
    <property type="molecule type" value="Genomic_DNA"/>
</dbReference>
<comment type="caution">
    <text evidence="2">The sequence shown here is derived from an EMBL/GenBank/DDBJ whole genome shotgun (WGS) entry which is preliminary data.</text>
</comment>
<proteinExistence type="predicted"/>
<evidence type="ECO:0000256" key="1">
    <source>
        <dbReference type="SAM" id="Phobius"/>
    </source>
</evidence>
<evidence type="ECO:0000313" key="3">
    <source>
        <dbReference type="Proteomes" id="UP000247540"/>
    </source>
</evidence>
<dbReference type="Pfam" id="PF11137">
    <property type="entry name" value="DUF2909"/>
    <property type="match status" value="1"/>
</dbReference>
<keyword evidence="1" id="KW-0472">Membrane</keyword>
<dbReference type="NCBIfam" id="NF033233">
    <property type="entry name" value="twin_helix"/>
    <property type="match status" value="1"/>
</dbReference>
<dbReference type="InterPro" id="IPR021313">
    <property type="entry name" value="DUF2909"/>
</dbReference>
<evidence type="ECO:0000313" key="2">
    <source>
        <dbReference type="EMBL" id="PYE75910.1"/>
    </source>
</evidence>
<sequence>MRVMKTIVLLAFVGILGSLGTALFFMMRDGRNGKAKTSNMARALALRVGLSILLFVCILVAWKLGYVRATGLPVAR</sequence>
<keyword evidence="1" id="KW-1133">Transmembrane helix</keyword>